<evidence type="ECO:0000313" key="4">
    <source>
        <dbReference type="EMBL" id="BAX81310.1"/>
    </source>
</evidence>
<dbReference type="EMBL" id="AP018042">
    <property type="protein sequence ID" value="BAX81310.1"/>
    <property type="molecule type" value="Genomic_DNA"/>
</dbReference>
<dbReference type="NCBIfam" id="TIGR04183">
    <property type="entry name" value="Por_Secre_tail"/>
    <property type="match status" value="1"/>
</dbReference>
<dbReference type="PANTHER" id="PTHR43002">
    <property type="entry name" value="GLYCOGEN DEBRANCHING ENZYME"/>
    <property type="match status" value="1"/>
</dbReference>
<evidence type="ECO:0000256" key="1">
    <source>
        <dbReference type="ARBA" id="ARBA00008061"/>
    </source>
</evidence>
<dbReference type="InterPro" id="IPR026444">
    <property type="entry name" value="Secre_tail"/>
</dbReference>
<reference evidence="4 5" key="1">
    <citation type="journal article" date="2018" name="Mar. Genomics">
        <title>Complete genome sequence of Marinifilaceae bacterium strain SPP2, isolated from the Antarctic marine sediment.</title>
        <authorList>
            <person name="Watanabe M."/>
            <person name="Kojima H."/>
            <person name="Fukui M."/>
        </authorList>
    </citation>
    <scope>NUCLEOTIDE SEQUENCE [LARGE SCALE GENOMIC DNA]</scope>
    <source>
        <strain evidence="4 5">SPP2</strain>
    </source>
</reference>
<name>A0A1Y1CLZ0_9BACT</name>
<dbReference type="InterPro" id="IPR013783">
    <property type="entry name" value="Ig-like_fold"/>
</dbReference>
<dbReference type="Gene3D" id="3.20.20.80">
    <property type="entry name" value="Glycosidases"/>
    <property type="match status" value="1"/>
</dbReference>
<dbReference type="Pfam" id="PF23197">
    <property type="entry name" value="IG_AIR9"/>
    <property type="match status" value="1"/>
</dbReference>
<feature type="chain" id="PRO_5012847156" description="Glycosyl hydrolase family 13 catalytic domain-containing protein" evidence="2">
    <location>
        <begin position="22"/>
        <end position="1015"/>
    </location>
</feature>
<dbReference type="Pfam" id="PF02922">
    <property type="entry name" value="CBM_48"/>
    <property type="match status" value="1"/>
</dbReference>
<dbReference type="SMART" id="SM00642">
    <property type="entry name" value="Aamy"/>
    <property type="match status" value="1"/>
</dbReference>
<organism evidence="4 5">
    <name type="scientific">Labilibaculum antarcticum</name>
    <dbReference type="NCBI Taxonomy" id="1717717"/>
    <lineage>
        <taxon>Bacteria</taxon>
        <taxon>Pseudomonadati</taxon>
        <taxon>Bacteroidota</taxon>
        <taxon>Bacteroidia</taxon>
        <taxon>Marinilabiliales</taxon>
        <taxon>Marinifilaceae</taxon>
        <taxon>Labilibaculum</taxon>
    </lineage>
</organism>
<dbReference type="RefSeq" id="WP_096430583.1">
    <property type="nucleotide sequence ID" value="NZ_AP018042.1"/>
</dbReference>
<dbReference type="InterPro" id="IPR006047">
    <property type="entry name" value="GH13_cat_dom"/>
</dbReference>
<reference evidence="5" key="2">
    <citation type="journal article" date="2020" name="Antonie Van Leeuwenhoek">
        <title>Labilibaculum antarcticum sp. nov., a novel facultative anaerobic, psychrotorelant bacterium isolated from marine sediment of Antarctica.</title>
        <authorList>
            <person name="Watanabe M."/>
            <person name="Kojima H."/>
            <person name="Fukui M."/>
        </authorList>
    </citation>
    <scope>NUCLEOTIDE SEQUENCE [LARGE SCALE GENOMIC DNA]</scope>
    <source>
        <strain evidence="5">SPP2</strain>
    </source>
</reference>
<dbReference type="GO" id="GO:0004553">
    <property type="term" value="F:hydrolase activity, hydrolyzing O-glycosyl compounds"/>
    <property type="evidence" value="ECO:0007669"/>
    <property type="project" value="InterPro"/>
</dbReference>
<dbReference type="Gene3D" id="2.60.40.2700">
    <property type="match status" value="1"/>
</dbReference>
<sequence length="1015" mass="115174">MKKLYTYLLSLLLLIPSIGFGQISTSPTFPTVSDEITITFDSSQESSLGTFTGDLYAHTGVIIEGNTEWQHVIGSWGDNTTQPQLTNNNDGTYTLIITPNITDYYSVGNGEVVTQIAAVLRSADGAQQTNDLLIDVYKDGLNVSFSIPSDNKMIAKNEALQLEVKSNISESLSLYLDDVLVENTITEQEITTTVQSDISGSHELIAVATSGTEEARDTIHFFVRADVLTGDLPTGIIDGINYIDDNTVTLSLYAPNKEFAYVIGDFTNWEIDNTYQLKKDGDYFWITLDNLTAGKEYIFQYVIDGTIKIADPYADKLLDPWNDQYISSTTYPNLIPYPTDKTSEIASVFQTAQTAFTWSDSQFTPPTKEDLVVYELHVRDFVETGNIKTVTDTLDYLERLGINVIELMPFNEFEGNDSWGYNPSFYFAPDKAYGTKDDYKAFIDECHSRGIAVYMDMVLNHTYGQSPFLRMYFDGSKPTADNPWYNVESNFENTDAHWGYDINHATLDTQKLVDRINTYWMNEYHIDGFRFDFTKGFSNTPHTSSDPWGGQYDQERIDILKRMSTAIWNVKYNAVVIFEHLSDNPEEKELAAHGIMLWGNANHEYSEASMGYTSDFSWYSWLEREWDSPKLVSYMESHDEERMMYRNLNFGASSSTYDITELNTALSRVEAASTFFFTVPGPKMIWQFEELGYDVSIDFNDRVGKKPIHWEYQDDPNRKRLFEVFSALIKLKKEEVAFESENFTLNTNTVLKSIEINHSDMDVRVIGNFDTKAGEIDPNFSKTGTWYDYFTGQTITVNDKNAFIDLEAGEYHIYTTKQLSVPDIKSAPIASNITISGTFREDETLTVDYTYTDVNGDLEDEESSIYQWYRADDAKGTNEAVISGASALTYTLVRADRANFIRFSVTPVAKTGDLLQGETIYSSYSEEIAYSTGINDILNKELRLYPNPVRDILHLENLKQVNRLQLFDLSGKAIVAVNMPNESANLNLNNLTKGTYILVFEMEDGSQLSKKIVKQ</sequence>
<feature type="signal peptide" evidence="2">
    <location>
        <begin position="1"/>
        <end position="21"/>
    </location>
</feature>
<dbReference type="AlphaFoldDB" id="A0A1Y1CLZ0"/>
<dbReference type="Pfam" id="PF18962">
    <property type="entry name" value="Por_Secre_tail"/>
    <property type="match status" value="1"/>
</dbReference>
<keyword evidence="5" id="KW-1185">Reference proteome</keyword>
<dbReference type="SUPFAM" id="SSF81296">
    <property type="entry name" value="E set domains"/>
    <property type="match status" value="1"/>
</dbReference>
<dbReference type="InterPro" id="IPR014756">
    <property type="entry name" value="Ig_E-set"/>
</dbReference>
<feature type="domain" description="Glycosyl hydrolase family 13 catalytic" evidence="3">
    <location>
        <begin position="375"/>
        <end position="732"/>
    </location>
</feature>
<dbReference type="Proteomes" id="UP000218267">
    <property type="component" value="Chromosome"/>
</dbReference>
<dbReference type="CDD" id="cd11350">
    <property type="entry name" value="AmyAc_4"/>
    <property type="match status" value="1"/>
</dbReference>
<dbReference type="OrthoDB" id="9761875at2"/>
<accession>A0A1Y1CLZ0</accession>
<gene>
    <name evidence="4" type="ORF">ALGA_3005</name>
</gene>
<protein>
    <recommendedName>
        <fullName evidence="3">Glycosyl hydrolase family 13 catalytic domain-containing protein</fullName>
    </recommendedName>
</protein>
<dbReference type="InterPro" id="IPR056284">
    <property type="entry name" value="AIR9-like_A9"/>
</dbReference>
<evidence type="ECO:0000313" key="5">
    <source>
        <dbReference type="Proteomes" id="UP000218267"/>
    </source>
</evidence>
<dbReference type="Gene3D" id="2.60.40.10">
    <property type="entry name" value="Immunoglobulins"/>
    <property type="match status" value="1"/>
</dbReference>
<dbReference type="Pfam" id="PF00128">
    <property type="entry name" value="Alpha-amylase"/>
    <property type="match status" value="1"/>
</dbReference>
<proteinExistence type="inferred from homology"/>
<keyword evidence="2" id="KW-0732">Signal</keyword>
<dbReference type="KEGG" id="mbas:ALGA_3005"/>
<evidence type="ECO:0000259" key="3">
    <source>
        <dbReference type="SMART" id="SM00642"/>
    </source>
</evidence>
<dbReference type="GO" id="GO:0005975">
    <property type="term" value="P:carbohydrate metabolic process"/>
    <property type="evidence" value="ECO:0007669"/>
    <property type="project" value="InterPro"/>
</dbReference>
<dbReference type="InterPro" id="IPR017853">
    <property type="entry name" value="GH"/>
</dbReference>
<dbReference type="SUPFAM" id="SSF51445">
    <property type="entry name" value="(Trans)glycosidases"/>
    <property type="match status" value="1"/>
</dbReference>
<comment type="similarity">
    <text evidence="1">Belongs to the glycosyl hydrolase 13 family.</text>
</comment>
<dbReference type="InterPro" id="IPR004193">
    <property type="entry name" value="Glyco_hydro_13_N"/>
</dbReference>
<evidence type="ECO:0000256" key="2">
    <source>
        <dbReference type="SAM" id="SignalP"/>
    </source>
</evidence>